<feature type="transmembrane region" description="Helical" evidence="6">
    <location>
        <begin position="136"/>
        <end position="153"/>
    </location>
</feature>
<gene>
    <name evidence="8" type="ORF">IF188_19375</name>
</gene>
<reference evidence="8 9" key="1">
    <citation type="submission" date="2020-09" db="EMBL/GenBank/DDBJ databases">
        <title>Isolation and identification of active actinomycetes.</title>
        <authorList>
            <person name="Li X."/>
        </authorList>
    </citation>
    <scope>NUCLEOTIDE SEQUENCE [LARGE SCALE GENOMIC DNA]</scope>
    <source>
        <strain evidence="8 9">NEAU-LLC</strain>
    </source>
</reference>
<comment type="subcellular location">
    <subcellularLocation>
        <location evidence="1">Membrane</location>
        <topology evidence="1">Multi-pass membrane protein</topology>
    </subcellularLocation>
</comment>
<sequence>MRRLWIGFAPYIVLSIVHVSALAADADDIAAPTKLTLMPLLAFAVVWGARGTTWSTPLTLLVVAIGLSWLGDGAGTFFPFAPELPLMLLFFGLAHVCYIWLFWRRLAVRRVPLWASVYAVWWVVLLAVLWPHLGGLAIAVAVYGLVLGGTAVAASRCHPLVVWGGVFFLTSDSVLAFRLFLPDAMPGWTSPLVMLTYCLGQGLIAAGVLAAIRARRTAAATAAVAA</sequence>
<feature type="transmembrane region" description="Helical" evidence="6">
    <location>
        <begin position="192"/>
        <end position="212"/>
    </location>
</feature>
<keyword evidence="7" id="KW-0732">Signal</keyword>
<feature type="transmembrane region" description="Helical" evidence="6">
    <location>
        <begin position="160"/>
        <end position="180"/>
    </location>
</feature>
<feature type="transmembrane region" description="Helical" evidence="6">
    <location>
        <begin position="84"/>
        <end position="101"/>
    </location>
</feature>
<keyword evidence="9" id="KW-1185">Reference proteome</keyword>
<evidence type="ECO:0000256" key="2">
    <source>
        <dbReference type="ARBA" id="ARBA00007375"/>
    </source>
</evidence>
<feature type="signal peptide" evidence="7">
    <location>
        <begin position="1"/>
        <end position="23"/>
    </location>
</feature>
<feature type="transmembrane region" description="Helical" evidence="6">
    <location>
        <begin position="33"/>
        <end position="51"/>
    </location>
</feature>
<evidence type="ECO:0000256" key="3">
    <source>
        <dbReference type="ARBA" id="ARBA00022692"/>
    </source>
</evidence>
<keyword evidence="5 6" id="KW-0472">Membrane</keyword>
<evidence type="ECO:0000313" key="9">
    <source>
        <dbReference type="Proteomes" id="UP000598426"/>
    </source>
</evidence>
<proteinExistence type="inferred from homology"/>
<dbReference type="PANTHER" id="PTHR31885:SF6">
    <property type="entry name" value="GH04784P"/>
    <property type="match status" value="1"/>
</dbReference>
<evidence type="ECO:0000256" key="5">
    <source>
        <dbReference type="ARBA" id="ARBA00023136"/>
    </source>
</evidence>
<accession>A0ABR8NTA9</accession>
<evidence type="ECO:0000256" key="6">
    <source>
        <dbReference type="SAM" id="Phobius"/>
    </source>
</evidence>
<evidence type="ECO:0000256" key="1">
    <source>
        <dbReference type="ARBA" id="ARBA00004141"/>
    </source>
</evidence>
<dbReference type="EMBL" id="JACXZS010000017">
    <property type="protein sequence ID" value="MBD3943857.1"/>
    <property type="molecule type" value="Genomic_DNA"/>
</dbReference>
<feature type="transmembrane region" description="Helical" evidence="6">
    <location>
        <begin position="58"/>
        <end position="78"/>
    </location>
</feature>
<dbReference type="InterPro" id="IPR012506">
    <property type="entry name" value="TMEM86B-like"/>
</dbReference>
<name>A0ABR8NTA9_9MICO</name>
<dbReference type="RefSeq" id="WP_191173450.1">
    <property type="nucleotide sequence ID" value="NZ_JACXZS010000017.1"/>
</dbReference>
<dbReference type="PANTHER" id="PTHR31885">
    <property type="entry name" value="GH04784P"/>
    <property type="match status" value="1"/>
</dbReference>
<evidence type="ECO:0000313" key="8">
    <source>
        <dbReference type="EMBL" id="MBD3943857.1"/>
    </source>
</evidence>
<keyword evidence="4 6" id="KW-1133">Transmembrane helix</keyword>
<dbReference type="Pfam" id="PF07947">
    <property type="entry name" value="YhhN"/>
    <property type="match status" value="1"/>
</dbReference>
<comment type="similarity">
    <text evidence="2">Belongs to the TMEM86 family.</text>
</comment>
<protein>
    <submittedName>
        <fullName evidence="8">Lysoplasmalogenase</fullName>
    </submittedName>
</protein>
<evidence type="ECO:0000256" key="4">
    <source>
        <dbReference type="ARBA" id="ARBA00022989"/>
    </source>
</evidence>
<dbReference type="Proteomes" id="UP000598426">
    <property type="component" value="Unassembled WGS sequence"/>
</dbReference>
<keyword evidence="3 6" id="KW-0812">Transmembrane</keyword>
<comment type="caution">
    <text evidence="8">The sequence shown here is derived from an EMBL/GenBank/DDBJ whole genome shotgun (WGS) entry which is preliminary data.</text>
</comment>
<feature type="chain" id="PRO_5046423350" evidence="7">
    <location>
        <begin position="24"/>
        <end position="226"/>
    </location>
</feature>
<organism evidence="8 9">
    <name type="scientific">Microbacterium helvum</name>
    <dbReference type="NCBI Taxonomy" id="2773713"/>
    <lineage>
        <taxon>Bacteria</taxon>
        <taxon>Bacillati</taxon>
        <taxon>Actinomycetota</taxon>
        <taxon>Actinomycetes</taxon>
        <taxon>Micrococcales</taxon>
        <taxon>Microbacteriaceae</taxon>
        <taxon>Microbacterium</taxon>
    </lineage>
</organism>
<evidence type="ECO:0000256" key="7">
    <source>
        <dbReference type="SAM" id="SignalP"/>
    </source>
</evidence>
<feature type="transmembrane region" description="Helical" evidence="6">
    <location>
        <begin position="113"/>
        <end position="130"/>
    </location>
</feature>